<accession>F8L2R7</accession>
<name>F8L2R7_SIMNZ</name>
<reference key="1">
    <citation type="journal article" date="2011" name="Mol. Biol. Evol.">
        <title>Unity in variety -- the pan-genome of the Chlamydiae.</title>
        <authorList>
            <person name="Collingro A."/>
            <person name="Tischler P."/>
            <person name="Weinmaier T."/>
            <person name="Penz T."/>
            <person name="Heinz E."/>
            <person name="Brunham R.C."/>
            <person name="Read T.D."/>
            <person name="Bavoil P.M."/>
            <person name="Sachse K."/>
            <person name="Kahane S."/>
            <person name="Friedman M.G."/>
            <person name="Rattei T."/>
            <person name="Myers G.S.A."/>
            <person name="Horn M."/>
        </authorList>
    </citation>
    <scope>NUCLEOTIDE SEQUENCE</scope>
    <source>
        <strain>Z</strain>
    </source>
</reference>
<reference evidence="1 2" key="2">
    <citation type="journal article" date="2011" name="Mol. Biol. Evol.">
        <title>Unity in variety--the pan-genome of the Chlamydiae.</title>
        <authorList>
            <person name="Collingro A."/>
            <person name="Tischler P."/>
            <person name="Weinmaier T."/>
            <person name="Penz T."/>
            <person name="Heinz E."/>
            <person name="Brunham R.C."/>
            <person name="Read T.D."/>
            <person name="Bavoil P.M."/>
            <person name="Sachse K."/>
            <person name="Kahane S."/>
            <person name="Friedman M.G."/>
            <person name="Rattei T."/>
            <person name="Myers G.S."/>
            <person name="Horn M."/>
        </authorList>
    </citation>
    <scope>NUCLEOTIDE SEQUENCE [LARGE SCALE GENOMIC DNA]</scope>
    <source>
        <strain evidence="2">ATCC VR-1471 / Z</strain>
        <plasmid evidence="1 2">pSn</plasmid>
    </source>
</reference>
<dbReference type="eggNOG" id="COG4403">
    <property type="taxonomic scope" value="Bacteria"/>
</dbReference>
<keyword evidence="1" id="KW-0614">Plasmid</keyword>
<sequence>MEKTSSSSKHSESLSSMPADVEGAVHICQMERNENLERLKKIASQDPFIAEFTALEVELNELKVPFIELQEALLSNSPEAANKELELETKVGEVLKKYENIGLEKEDLRFLFVQKCDLTDFACNVQIALCKIFNQKSYEVQVHEFINLNRSLIFDHFEKNGITIPLELRDSADLNIEITSALKGFATTHNKGKAPLIITLRSGDRTFKFVFKPRDAQIDKAVFSCFQKVNSLGDRNLPQCVILNPKAEEKWINLEDIGACSLWEFKDGKQFSQVHFADVWTFIKERERVAEAILKARDCLQAKNPKGASEILETHEKKFDALTFGHYKDSFEKIKVDLNTLVQVKELEAFVEEEQGEEKQSDKLTKKVLSELRPLYIAFSKDTSSLSDQAIGLDSILTKMKVGDLIPQNFIFSRVGEELLLIPIDLEVILASKTSMGVPLGKHMKINEKEVSFLEEFQLAVKEYPVRILPLATESMISPAIHSAYNSREMLSDHIMKSLERDYTLSISKSDLQKYILIDLINKDVPYCTLFQGELFYGPPNKGIRIGRLKNQ</sequence>
<dbReference type="AlphaFoldDB" id="F8L2R7"/>
<proteinExistence type="predicted"/>
<gene>
    <name evidence="1" type="ordered locus">SNE_B24040</name>
</gene>
<keyword evidence="2" id="KW-1185">Reference proteome</keyword>
<dbReference type="Proteomes" id="UP000000496">
    <property type="component" value="Plasmid pSn"/>
</dbReference>
<dbReference type="HOGENOM" id="CLU_493391_0_0_0"/>
<geneLocation type="plasmid" evidence="1 2">
    <name>pSn</name>
</geneLocation>
<dbReference type="KEGG" id="sng:SNE_B24040"/>
<organism evidence="1 2">
    <name type="scientific">Simkania negevensis (strain ATCC VR-1471 / DSM 27360 / Z)</name>
    <dbReference type="NCBI Taxonomy" id="331113"/>
    <lineage>
        <taxon>Bacteria</taxon>
        <taxon>Pseudomonadati</taxon>
        <taxon>Chlamydiota</taxon>
        <taxon>Chlamydiia</taxon>
        <taxon>Parachlamydiales</taxon>
        <taxon>Simkaniaceae</taxon>
        <taxon>Simkania</taxon>
    </lineage>
</organism>
<dbReference type="RefSeq" id="WP_013934997.1">
    <property type="nucleotide sequence ID" value="NC_015710.1"/>
</dbReference>
<evidence type="ECO:0000313" key="1">
    <source>
        <dbReference type="EMBL" id="CCB87763.1"/>
    </source>
</evidence>
<evidence type="ECO:0000313" key="2">
    <source>
        <dbReference type="Proteomes" id="UP000000496"/>
    </source>
</evidence>
<dbReference type="EMBL" id="FR872581">
    <property type="protein sequence ID" value="CCB87763.1"/>
    <property type="molecule type" value="Genomic_DNA"/>
</dbReference>
<protein>
    <submittedName>
        <fullName evidence="1">Uncharacterized protein</fullName>
    </submittedName>
</protein>